<protein>
    <submittedName>
        <fullName evidence="1">DNA repair protein</fullName>
    </submittedName>
    <submittedName>
        <fullName evidence="2">Uncharacterized protein encoded in hypervariable junctions of pilus gene clusters</fullName>
    </submittedName>
</protein>
<organism evidence="1 3">
    <name type="scientific">Proteus mirabilis</name>
    <dbReference type="NCBI Taxonomy" id="584"/>
    <lineage>
        <taxon>Bacteria</taxon>
        <taxon>Pseudomonadati</taxon>
        <taxon>Pseudomonadota</taxon>
        <taxon>Gammaproteobacteria</taxon>
        <taxon>Enterobacterales</taxon>
        <taxon>Morganellaceae</taxon>
        <taxon>Proteus</taxon>
    </lineage>
</organism>
<evidence type="ECO:0000313" key="3">
    <source>
        <dbReference type="Proteomes" id="UP000195540"/>
    </source>
</evidence>
<accession>A0A1Z1SXC8</accession>
<dbReference type="OrthoDB" id="5297106at2"/>
<dbReference type="AlphaFoldDB" id="A0A1Z1SXC8"/>
<dbReference type="EMBL" id="UAUE01000020">
    <property type="protein sequence ID" value="SPY96895.1"/>
    <property type="molecule type" value="Genomic_DNA"/>
</dbReference>
<sequence length="74" mass="8146">MIKSTNIMIINGHPASVVYGSEISAFRGQFLDVNGYCDFVADSIEGLQKEGAISLAEFIETCTEEEIAPFKSRR</sequence>
<proteinExistence type="predicted"/>
<dbReference type="RefSeq" id="WP_049236268.1">
    <property type="nucleotide sequence ID" value="NZ_AP026827.1"/>
</dbReference>
<reference evidence="2 4" key="2">
    <citation type="submission" date="2018-06" db="EMBL/GenBank/DDBJ databases">
        <authorList>
            <consortium name="Pathogen Informatics"/>
            <person name="Doyle S."/>
        </authorList>
    </citation>
    <scope>NUCLEOTIDE SEQUENCE [LARGE SCALE GENOMIC DNA]</scope>
    <source>
        <strain evidence="2 4">NCTC10975</strain>
    </source>
</reference>
<dbReference type="Proteomes" id="UP000195540">
    <property type="component" value="Chromosome"/>
</dbReference>
<evidence type="ECO:0000313" key="4">
    <source>
        <dbReference type="Proteomes" id="UP000251485"/>
    </source>
</evidence>
<reference evidence="1 3" key="1">
    <citation type="submission" date="2017-05" db="EMBL/GenBank/DDBJ databases">
        <title>Whole genome sequencing of Proteus mirabilis AR_0155.</title>
        <authorList>
            <person name="Conlan S."/>
            <person name="Thomas P.J."/>
            <person name="Mullikin J."/>
            <person name="Frank K.M."/>
            <person name="Segre J.A."/>
        </authorList>
    </citation>
    <scope>NUCLEOTIDE SEQUENCE [LARGE SCALE GENOMIC DNA]</scope>
    <source>
        <strain evidence="1 3">AR_0155</strain>
    </source>
</reference>
<name>A0A1Z1SXC8_PROMI</name>
<gene>
    <name evidence="1" type="ORF">AM402_16280</name>
    <name evidence="2" type="ORF">NCTC10975_02633</name>
</gene>
<evidence type="ECO:0000313" key="1">
    <source>
        <dbReference type="EMBL" id="ARX35647.1"/>
    </source>
</evidence>
<dbReference type="EMBL" id="CP021694">
    <property type="protein sequence ID" value="ARX35647.1"/>
    <property type="molecule type" value="Genomic_DNA"/>
</dbReference>
<evidence type="ECO:0000313" key="2">
    <source>
        <dbReference type="EMBL" id="SPY96895.1"/>
    </source>
</evidence>
<dbReference type="Proteomes" id="UP000251485">
    <property type="component" value="Unassembled WGS sequence"/>
</dbReference>